<keyword evidence="8" id="KW-0464">Manganese</keyword>
<proteinExistence type="inferred from homology"/>
<comment type="cofactor">
    <cofactor evidence="1">
        <name>Mn(2+)</name>
        <dbReference type="ChEBI" id="CHEBI:29035"/>
    </cofactor>
</comment>
<dbReference type="SUPFAM" id="SSF55811">
    <property type="entry name" value="Nudix"/>
    <property type="match status" value="1"/>
</dbReference>
<dbReference type="PROSITE" id="PS00893">
    <property type="entry name" value="NUDIX_BOX"/>
    <property type="match status" value="1"/>
</dbReference>
<dbReference type="FunFam" id="3.90.79.10:FF:000003">
    <property type="entry name" value="M7GpppN-mRNA hydrolase isoform 2"/>
    <property type="match status" value="1"/>
</dbReference>
<keyword evidence="4" id="KW-0963">Cytoplasm</keyword>
<evidence type="ECO:0000256" key="8">
    <source>
        <dbReference type="ARBA" id="ARBA00023211"/>
    </source>
</evidence>
<dbReference type="InterPro" id="IPR015797">
    <property type="entry name" value="NUDIX_hydrolase-like_dom_sf"/>
</dbReference>
<name>A0AAD9IIC1_PROWI</name>
<protein>
    <recommendedName>
        <fullName evidence="11">Nudix hydrolase domain-containing protein</fullName>
    </recommendedName>
</protein>
<evidence type="ECO:0000256" key="5">
    <source>
        <dbReference type="ARBA" id="ARBA00022723"/>
    </source>
</evidence>
<evidence type="ECO:0000313" key="12">
    <source>
        <dbReference type="EMBL" id="KAK2078833.1"/>
    </source>
</evidence>
<organism evidence="12 13">
    <name type="scientific">Prototheca wickerhamii</name>
    <dbReference type="NCBI Taxonomy" id="3111"/>
    <lineage>
        <taxon>Eukaryota</taxon>
        <taxon>Viridiplantae</taxon>
        <taxon>Chlorophyta</taxon>
        <taxon>core chlorophytes</taxon>
        <taxon>Trebouxiophyceae</taxon>
        <taxon>Chlorellales</taxon>
        <taxon>Chlorellaceae</taxon>
        <taxon>Prototheca</taxon>
    </lineage>
</organism>
<dbReference type="PANTHER" id="PTHR23114">
    <property type="entry name" value="M7GPPPN-MRNA HYDROLASE"/>
    <property type="match status" value="1"/>
</dbReference>
<dbReference type="Gene3D" id="1.10.10.1050">
    <property type="entry name" value="Dcp2, box A domain"/>
    <property type="match status" value="1"/>
</dbReference>
<dbReference type="PRINTS" id="PR00502">
    <property type="entry name" value="NUDIXFAMILY"/>
</dbReference>
<dbReference type="GO" id="GO:0005737">
    <property type="term" value="C:cytoplasm"/>
    <property type="evidence" value="ECO:0007669"/>
    <property type="project" value="UniProtKB-SubCell"/>
</dbReference>
<dbReference type="GO" id="GO:0030145">
    <property type="term" value="F:manganese ion binding"/>
    <property type="evidence" value="ECO:0007669"/>
    <property type="project" value="InterPro"/>
</dbReference>
<dbReference type="GO" id="GO:0000290">
    <property type="term" value="P:deadenylation-dependent decapping of nuclear-transcribed mRNA"/>
    <property type="evidence" value="ECO:0007669"/>
    <property type="project" value="InterPro"/>
</dbReference>
<dbReference type="InterPro" id="IPR020084">
    <property type="entry name" value="NUDIX_hydrolase_CS"/>
</dbReference>
<dbReference type="GO" id="GO:0000184">
    <property type="term" value="P:nuclear-transcribed mRNA catabolic process, nonsense-mediated decay"/>
    <property type="evidence" value="ECO:0007669"/>
    <property type="project" value="InterPro"/>
</dbReference>
<dbReference type="InterPro" id="IPR044099">
    <property type="entry name" value="Dcp2_NUDIX"/>
</dbReference>
<dbReference type="EMBL" id="JASFZW010000004">
    <property type="protein sequence ID" value="KAK2078833.1"/>
    <property type="molecule type" value="Genomic_DNA"/>
</dbReference>
<evidence type="ECO:0000256" key="3">
    <source>
        <dbReference type="ARBA" id="ARBA00005279"/>
    </source>
</evidence>
<dbReference type="PROSITE" id="PS51462">
    <property type="entry name" value="NUDIX"/>
    <property type="match status" value="1"/>
</dbReference>
<evidence type="ECO:0000313" key="13">
    <source>
        <dbReference type="Proteomes" id="UP001255856"/>
    </source>
</evidence>
<dbReference type="Gene3D" id="3.90.79.10">
    <property type="entry name" value="Nucleoside Triphosphate Pyrophosphohydrolase"/>
    <property type="match status" value="1"/>
</dbReference>
<dbReference type="GO" id="GO:0140933">
    <property type="term" value="F:5'-(N(7)-methylguanosine 5'-triphospho)-[mRNA] hydrolase activity"/>
    <property type="evidence" value="ECO:0007669"/>
    <property type="project" value="InterPro"/>
</dbReference>
<dbReference type="CDD" id="cd03672">
    <property type="entry name" value="NUDIX_Dcp2p_Nudt20"/>
    <property type="match status" value="1"/>
</dbReference>
<dbReference type="SUPFAM" id="SSF140586">
    <property type="entry name" value="Dcp2 domain-like"/>
    <property type="match status" value="1"/>
</dbReference>
<evidence type="ECO:0000256" key="2">
    <source>
        <dbReference type="ARBA" id="ARBA00004496"/>
    </source>
</evidence>
<dbReference type="Pfam" id="PF05026">
    <property type="entry name" value="DCP2"/>
    <property type="match status" value="1"/>
</dbReference>
<dbReference type="InterPro" id="IPR000086">
    <property type="entry name" value="NUDIX_hydrolase_dom"/>
</dbReference>
<evidence type="ECO:0000256" key="7">
    <source>
        <dbReference type="ARBA" id="ARBA00022884"/>
    </source>
</evidence>
<dbReference type="InterPro" id="IPR007722">
    <property type="entry name" value="DCP2_BoxA"/>
</dbReference>
<comment type="similarity">
    <text evidence="3">Belongs to the Nudix hydrolase family. DCP2 subfamily.</text>
</comment>
<evidence type="ECO:0000256" key="1">
    <source>
        <dbReference type="ARBA" id="ARBA00001936"/>
    </source>
</evidence>
<comment type="caution">
    <text evidence="12">The sequence shown here is derived from an EMBL/GenBank/DDBJ whole genome shotgun (WGS) entry which is preliminary data.</text>
</comment>
<reference evidence="12" key="1">
    <citation type="submission" date="2021-01" db="EMBL/GenBank/DDBJ databases">
        <authorList>
            <person name="Eckstrom K.M.E."/>
        </authorList>
    </citation>
    <scope>NUCLEOTIDE SEQUENCE</scope>
    <source>
        <strain evidence="12">UVCC 0001</strain>
    </source>
</reference>
<feature type="compositionally biased region" description="Basic residues" evidence="10">
    <location>
        <begin position="271"/>
        <end position="289"/>
    </location>
</feature>
<dbReference type="SMART" id="SM01125">
    <property type="entry name" value="DCP2"/>
    <property type="match status" value="1"/>
</dbReference>
<dbReference type="GO" id="GO:0003723">
    <property type="term" value="F:RNA binding"/>
    <property type="evidence" value="ECO:0007669"/>
    <property type="project" value="UniProtKB-KW"/>
</dbReference>
<evidence type="ECO:0000259" key="11">
    <source>
        <dbReference type="PROSITE" id="PS51462"/>
    </source>
</evidence>
<dbReference type="Proteomes" id="UP001255856">
    <property type="component" value="Unassembled WGS sequence"/>
</dbReference>
<dbReference type="Pfam" id="PF00293">
    <property type="entry name" value="NUDIX"/>
    <property type="match status" value="1"/>
</dbReference>
<evidence type="ECO:0000256" key="4">
    <source>
        <dbReference type="ARBA" id="ARBA00022490"/>
    </source>
</evidence>
<dbReference type="InterPro" id="IPR036189">
    <property type="entry name" value="DCP2_BoxA_sf"/>
</dbReference>
<keyword evidence="5" id="KW-0479">Metal-binding</keyword>
<dbReference type="AlphaFoldDB" id="A0AAD9IIC1"/>
<accession>A0AAD9IIC1</accession>
<feature type="region of interest" description="Disordered" evidence="10">
    <location>
        <begin position="271"/>
        <end position="297"/>
    </location>
</feature>
<sequence>MSRPSNQLLDDICVRFILSLPTAELESFERLLFCIEQAWWHYEDVCRVKHPSLASLSLKEFCALIFEAVPGLEPYHANLEEIYKAFNSYKRSVPVRGAILLDPTLTQCLLVRGWRAGDAWGFPRGKLSKGETDAECAVREVGEETGLDIRGRVREEDCIRVRLGAQDICMFIVPGVGTDTAFAPTVKYEIGAYGWHAVRDLPASLDEDRQAFQSEQGKRHRFFCVWPFVRPLHSWIARWGGIGGIGSAPGVLNHPVFPVYEQGRSILNHPWPHHSIGRRKKAEKKRRKSGVNLASAGAESPCLPVQPTLAAAAQPITLAAATRPQTNTTVPALATYHSPAGSAPTLPQDSVAPWHAFTFDRQSVLASLSRGTNL</sequence>
<keyword evidence="6 9" id="KW-0378">Hydrolase</keyword>
<keyword evidence="13" id="KW-1185">Reference proteome</keyword>
<keyword evidence="7" id="KW-0694">RNA-binding</keyword>
<evidence type="ECO:0000256" key="9">
    <source>
        <dbReference type="RuleBase" id="RU003476"/>
    </source>
</evidence>
<comment type="subcellular location">
    <subcellularLocation>
        <location evidence="2">Cytoplasm</location>
    </subcellularLocation>
</comment>
<dbReference type="PANTHER" id="PTHR23114:SF17">
    <property type="entry name" value="M7GPPPN-MRNA HYDROLASE"/>
    <property type="match status" value="1"/>
</dbReference>
<feature type="domain" description="Nudix hydrolase" evidence="11">
    <location>
        <begin position="91"/>
        <end position="218"/>
    </location>
</feature>
<dbReference type="InterPro" id="IPR020476">
    <property type="entry name" value="Nudix_hydrolase"/>
</dbReference>
<evidence type="ECO:0000256" key="6">
    <source>
        <dbReference type="ARBA" id="ARBA00022801"/>
    </source>
</evidence>
<evidence type="ECO:0000256" key="10">
    <source>
        <dbReference type="SAM" id="MobiDB-lite"/>
    </source>
</evidence>
<gene>
    <name evidence="12" type="ORF">QBZ16_003673</name>
</gene>